<dbReference type="Gene3D" id="1.10.246.130">
    <property type="match status" value="1"/>
</dbReference>
<comment type="catalytic activity">
    <reaction evidence="1 11">
        <text>an S-substituted glutathione + H2O = an S-substituted L-cysteinylglycine + L-glutamate</text>
        <dbReference type="Rhea" id="RHEA:59468"/>
        <dbReference type="ChEBI" id="CHEBI:15377"/>
        <dbReference type="ChEBI" id="CHEBI:29985"/>
        <dbReference type="ChEBI" id="CHEBI:90779"/>
        <dbReference type="ChEBI" id="CHEBI:143103"/>
        <dbReference type="EC" id="3.4.19.13"/>
    </reaction>
</comment>
<comment type="PTM">
    <text evidence="11">Cleaved by autocatalysis into a large and a small subunit.</text>
</comment>
<keyword evidence="5 11" id="KW-0378">Hydrolase</keyword>
<comment type="subunit">
    <text evidence="11">This enzyme consists of two polypeptide chains, which are synthesized in precursor form from a single polypeptide.</text>
</comment>
<feature type="binding site" evidence="10">
    <location>
        <position position="141"/>
    </location>
    <ligand>
        <name>L-glutamate</name>
        <dbReference type="ChEBI" id="CHEBI:29985"/>
    </ligand>
</feature>
<evidence type="ECO:0000313" key="14">
    <source>
        <dbReference type="EMBL" id="ABQ69011.1"/>
    </source>
</evidence>
<keyword evidence="13" id="KW-1133">Transmembrane helix</keyword>
<dbReference type="GO" id="GO:0006751">
    <property type="term" value="P:glutathione catabolic process"/>
    <property type="evidence" value="ECO:0007669"/>
    <property type="project" value="UniProtKB-UniRule"/>
</dbReference>
<protein>
    <recommendedName>
        <fullName evidence="11">Glutathione hydrolase proenzyme</fullName>
        <ecNumber evidence="11">2.3.2.2</ecNumber>
        <ecNumber evidence="11">3.4.19.13</ecNumber>
    </recommendedName>
    <component>
        <recommendedName>
            <fullName evidence="11">Glutathione hydrolase large chain</fullName>
        </recommendedName>
    </component>
    <component>
        <recommendedName>
            <fullName evidence="11">Glutathione hydrolase small chain</fullName>
        </recommendedName>
    </component>
</protein>
<dbReference type="GO" id="GO:0036374">
    <property type="term" value="F:glutathione hydrolase activity"/>
    <property type="evidence" value="ECO:0007669"/>
    <property type="project" value="UniProtKB-UniRule"/>
</dbReference>
<keyword evidence="7 11" id="KW-0012">Acyltransferase</keyword>
<feature type="binding site" evidence="10">
    <location>
        <position position="526"/>
    </location>
    <ligand>
        <name>L-glutamate</name>
        <dbReference type="ChEBI" id="CHEBI:29985"/>
    </ligand>
</feature>
<dbReference type="InterPro" id="IPR029055">
    <property type="entry name" value="Ntn_hydrolases_N"/>
</dbReference>
<feature type="transmembrane region" description="Helical" evidence="13">
    <location>
        <begin position="46"/>
        <end position="65"/>
    </location>
</feature>
<comment type="pathway">
    <text evidence="11">Sulfur metabolism; glutathione metabolism.</text>
</comment>
<feature type="region of interest" description="Disordered" evidence="12">
    <location>
        <begin position="483"/>
        <end position="506"/>
    </location>
</feature>
<dbReference type="PANTHER" id="PTHR43199:SF1">
    <property type="entry name" value="GLUTATHIONE HYDROLASE PROENZYME"/>
    <property type="match status" value="1"/>
</dbReference>
<dbReference type="Gene3D" id="3.60.20.40">
    <property type="match status" value="1"/>
</dbReference>
<dbReference type="PANTHER" id="PTHR43199">
    <property type="entry name" value="GLUTATHIONE HYDROLASE"/>
    <property type="match status" value="1"/>
</dbReference>
<evidence type="ECO:0000256" key="4">
    <source>
        <dbReference type="ARBA" id="ARBA00022679"/>
    </source>
</evidence>
<dbReference type="InterPro" id="IPR000101">
    <property type="entry name" value="GGT_peptidase"/>
</dbReference>
<dbReference type="EMBL" id="CP000699">
    <property type="protein sequence ID" value="ABQ69011.1"/>
    <property type="molecule type" value="Genomic_DNA"/>
</dbReference>
<evidence type="ECO:0000256" key="13">
    <source>
        <dbReference type="SAM" id="Phobius"/>
    </source>
</evidence>
<evidence type="ECO:0000256" key="11">
    <source>
        <dbReference type="RuleBase" id="RU368036"/>
    </source>
</evidence>
<dbReference type="NCBIfam" id="TIGR00066">
    <property type="entry name" value="g_glut_trans"/>
    <property type="match status" value="1"/>
</dbReference>
<dbReference type="InterPro" id="IPR051792">
    <property type="entry name" value="GGT_bact"/>
</dbReference>
<dbReference type="InterPro" id="IPR043137">
    <property type="entry name" value="GGT_ssub_C"/>
</dbReference>
<dbReference type="EC" id="3.4.19.13" evidence="11"/>
<keyword evidence="4 11" id="KW-0808">Transferase</keyword>
<name>A0A9J9HC77_RHIWR</name>
<dbReference type="Proteomes" id="UP000001989">
    <property type="component" value="Chromosome"/>
</dbReference>
<evidence type="ECO:0000256" key="6">
    <source>
        <dbReference type="ARBA" id="ARBA00023145"/>
    </source>
</evidence>
<dbReference type="SUPFAM" id="SSF56235">
    <property type="entry name" value="N-terminal nucleophile aminohydrolases (Ntn hydrolases)"/>
    <property type="match status" value="1"/>
</dbReference>
<feature type="region of interest" description="Disordered" evidence="12">
    <location>
        <begin position="413"/>
        <end position="434"/>
    </location>
</feature>
<evidence type="ECO:0000256" key="7">
    <source>
        <dbReference type="ARBA" id="ARBA00023315"/>
    </source>
</evidence>
<dbReference type="AlphaFoldDB" id="A0A9J9HC77"/>
<keyword evidence="13" id="KW-0472">Membrane</keyword>
<feature type="active site" description="Nucleophile" evidence="9">
    <location>
        <position position="439"/>
    </location>
</feature>
<accession>A0A9J9HC77</accession>
<keyword evidence="11" id="KW-0317">Glutathione biosynthesis</keyword>
<keyword evidence="13" id="KW-0812">Transmembrane</keyword>
<reference evidence="14 15" key="1">
    <citation type="journal article" date="2010" name="J. Bacteriol.">
        <title>Genome sequence of the dioxin-mineralizing bacterium Sphingomonas wittichii RW1.</title>
        <authorList>
            <person name="Miller T.R."/>
            <person name="Delcher A.L."/>
            <person name="Salzberg S.L."/>
            <person name="Saunders E."/>
            <person name="Detter J.C."/>
            <person name="Halden R.U."/>
        </authorList>
    </citation>
    <scope>NUCLEOTIDE SEQUENCE [LARGE SCALE GENOMIC DNA]</scope>
    <source>
        <strain evidence="15">DSM 6014 / CCUG 31198 / JCM 15750 / NBRC 105917 / EY 4224 / RW1</strain>
    </source>
</reference>
<feature type="binding site" evidence="10">
    <location>
        <position position="479"/>
    </location>
    <ligand>
        <name>L-glutamate</name>
        <dbReference type="ChEBI" id="CHEBI:29985"/>
    </ligand>
</feature>
<evidence type="ECO:0000256" key="5">
    <source>
        <dbReference type="ARBA" id="ARBA00022801"/>
    </source>
</evidence>
<proteinExistence type="inferred from homology"/>
<feature type="binding site" evidence="10">
    <location>
        <begin position="503"/>
        <end position="504"/>
    </location>
    <ligand>
        <name>L-glutamate</name>
        <dbReference type="ChEBI" id="CHEBI:29985"/>
    </ligand>
</feature>
<dbReference type="InterPro" id="IPR043138">
    <property type="entry name" value="GGT_lsub"/>
</dbReference>
<keyword evidence="15" id="KW-1185">Reference proteome</keyword>
<dbReference type="GO" id="GO:0006750">
    <property type="term" value="P:glutathione biosynthetic process"/>
    <property type="evidence" value="ECO:0007669"/>
    <property type="project" value="UniProtKB-KW"/>
</dbReference>
<evidence type="ECO:0000256" key="9">
    <source>
        <dbReference type="PIRSR" id="PIRSR600101-1"/>
    </source>
</evidence>
<dbReference type="PRINTS" id="PR01210">
    <property type="entry name" value="GGTRANSPTASE"/>
</dbReference>
<evidence type="ECO:0000256" key="1">
    <source>
        <dbReference type="ARBA" id="ARBA00001049"/>
    </source>
</evidence>
<sequence length="619" mass="64514">MLSCRNDGAVPSRKARERQGRGADGGESGLVAAAQSNKLRAMLRRAVTVLSALALGLSSVVAVAAPASPAPTTRGVVAAAEPRAAAAGQEILREGGSAADAAMAIMLVLTVTEPMSSGIGGGGFLVHHDAKTGAILTIDGRETAPASAGPDRFLDADGRPLPYMRAVPGGYSVGVPGNIALMAEAHARWGRLPWAKLFEPAIRLAEQGYTLLPDNQPGPYAVQGTLAFRLKQAEKLWADFPEARAIYWKDGRPLESGETVRNPALAATLRAIAAKGPDAFYKGEIADEIRAAIAGAKRNPTVMTAADLAGYRAKPRPAICGAYRGYRICGMGPPSSGAITDLMMLGMLERFDLKALGKDSPVAWHLIGEAMRLAYADRDAWLGDTDFVAAPVAGLLDPAYLAERSKLIAPDRTLGEYRPGTPPGAGPLAATPAPAEQGTTHFVAVDAWGNIASMTSTVEGPFGSSLVAGGFFLNNELTDFNEQPREDGRLVPNHVQPGKRPLSSMAPTIVYGPDGRPVMALGSAGGRTIIMHSLKALIGTIDWGLPAADAIALPNLFFRGPALIVERNSPLEPMIPALARLGETAVAGDIPSKLTILLRTPGGWTGAADPRSPGVALGW</sequence>
<evidence type="ECO:0000256" key="12">
    <source>
        <dbReference type="SAM" id="MobiDB-lite"/>
    </source>
</evidence>
<comment type="catalytic activity">
    <reaction evidence="8 11">
        <text>an N-terminal (5-L-glutamyl)-[peptide] + an alpha-amino acid = 5-L-glutamyl amino acid + an N-terminal L-alpha-aminoacyl-[peptide]</text>
        <dbReference type="Rhea" id="RHEA:23904"/>
        <dbReference type="Rhea" id="RHEA-COMP:9780"/>
        <dbReference type="Rhea" id="RHEA-COMP:9795"/>
        <dbReference type="ChEBI" id="CHEBI:77644"/>
        <dbReference type="ChEBI" id="CHEBI:78597"/>
        <dbReference type="ChEBI" id="CHEBI:78599"/>
        <dbReference type="ChEBI" id="CHEBI:78608"/>
        <dbReference type="EC" id="2.3.2.2"/>
    </reaction>
</comment>
<gene>
    <name evidence="14" type="ordered locus">Swit_2655</name>
</gene>
<comment type="catalytic activity">
    <reaction evidence="2 11">
        <text>glutathione + H2O = L-cysteinylglycine + L-glutamate</text>
        <dbReference type="Rhea" id="RHEA:28807"/>
        <dbReference type="ChEBI" id="CHEBI:15377"/>
        <dbReference type="ChEBI" id="CHEBI:29985"/>
        <dbReference type="ChEBI" id="CHEBI:57925"/>
        <dbReference type="ChEBI" id="CHEBI:61694"/>
        <dbReference type="EC" id="3.4.19.13"/>
    </reaction>
</comment>
<evidence type="ECO:0000256" key="8">
    <source>
        <dbReference type="ARBA" id="ARBA00047417"/>
    </source>
</evidence>
<evidence type="ECO:0000256" key="2">
    <source>
        <dbReference type="ARBA" id="ARBA00001089"/>
    </source>
</evidence>
<evidence type="ECO:0000256" key="10">
    <source>
        <dbReference type="PIRSR" id="PIRSR600101-2"/>
    </source>
</evidence>
<dbReference type="EC" id="2.3.2.2" evidence="11"/>
<comment type="similarity">
    <text evidence="3 11">Belongs to the gamma-glutamyltransferase family.</text>
</comment>
<organism evidence="14 15">
    <name type="scientific">Rhizorhabdus wittichii (strain DSM 6014 / CCUG 31198 / JCM 15750 / NBRC 105917 / EY 4224 / RW1)</name>
    <name type="common">Sphingomonas wittichii</name>
    <dbReference type="NCBI Taxonomy" id="392499"/>
    <lineage>
        <taxon>Bacteria</taxon>
        <taxon>Pseudomonadati</taxon>
        <taxon>Pseudomonadota</taxon>
        <taxon>Alphaproteobacteria</taxon>
        <taxon>Sphingomonadales</taxon>
        <taxon>Sphingomonadaceae</taxon>
        <taxon>Rhizorhabdus</taxon>
    </lineage>
</organism>
<keyword evidence="6 11" id="KW-0865">Zymogen</keyword>
<dbReference type="KEGG" id="swi:Swit_2655"/>
<dbReference type="Pfam" id="PF01019">
    <property type="entry name" value="G_glu_transpept"/>
    <property type="match status" value="1"/>
</dbReference>
<feature type="region of interest" description="Disordered" evidence="12">
    <location>
        <begin position="1"/>
        <end position="29"/>
    </location>
</feature>
<evidence type="ECO:0000313" key="15">
    <source>
        <dbReference type="Proteomes" id="UP000001989"/>
    </source>
</evidence>
<dbReference type="GO" id="GO:0103068">
    <property type="term" value="F:leukotriene C4 gamma-glutamyl transferase activity"/>
    <property type="evidence" value="ECO:0007669"/>
    <property type="project" value="UniProtKB-EC"/>
</dbReference>
<evidence type="ECO:0000256" key="3">
    <source>
        <dbReference type="ARBA" id="ARBA00009381"/>
    </source>
</evidence>